<sequence length="165" mass="18192">MRSLTPSGLDILSKAGGTRVEIWLPFFTSSPDGLDGSTQTSFGPPPPSNGETFFHHPVGRYSDGRLVIDFIVPQPEAFSRGLYTFDIGQNDLTGGLLLNLSIDQVKAFILEILGQFRTVVKDVHLPTKPEQRDETRCANSFEKLARIVAMAESTTTTYTLDVEEE</sequence>
<dbReference type="Proteomes" id="UP001151760">
    <property type="component" value="Unassembled WGS sequence"/>
</dbReference>
<evidence type="ECO:0000313" key="3">
    <source>
        <dbReference type="Proteomes" id="UP001151760"/>
    </source>
</evidence>
<keyword evidence="3" id="KW-1185">Reference proteome</keyword>
<protein>
    <submittedName>
        <fullName evidence="2">Uncharacterized protein</fullName>
    </submittedName>
</protein>
<name>A0ABQ5EFU0_9ASTR</name>
<proteinExistence type="inferred from homology"/>
<comment type="similarity">
    <text evidence="1">Belongs to the 'GDSL' lipolytic enzyme family.</text>
</comment>
<reference evidence="2" key="2">
    <citation type="submission" date="2022-01" db="EMBL/GenBank/DDBJ databases">
        <authorList>
            <person name="Yamashiro T."/>
            <person name="Shiraishi A."/>
            <person name="Satake H."/>
            <person name="Nakayama K."/>
        </authorList>
    </citation>
    <scope>NUCLEOTIDE SEQUENCE</scope>
</reference>
<reference evidence="2" key="1">
    <citation type="journal article" date="2022" name="Int. J. Mol. Sci.">
        <title>Draft Genome of Tanacetum Coccineum: Genomic Comparison of Closely Related Tanacetum-Family Plants.</title>
        <authorList>
            <person name="Yamashiro T."/>
            <person name="Shiraishi A."/>
            <person name="Nakayama K."/>
            <person name="Satake H."/>
        </authorList>
    </citation>
    <scope>NUCLEOTIDE SEQUENCE</scope>
</reference>
<gene>
    <name evidence="2" type="ORF">Tco_0975829</name>
</gene>
<evidence type="ECO:0000256" key="1">
    <source>
        <dbReference type="ARBA" id="ARBA00008668"/>
    </source>
</evidence>
<evidence type="ECO:0000313" key="2">
    <source>
        <dbReference type="EMBL" id="GJT49672.1"/>
    </source>
</evidence>
<dbReference type="PANTHER" id="PTHR22835">
    <property type="entry name" value="ZINC FINGER FYVE DOMAIN CONTAINING PROTEIN"/>
    <property type="match status" value="1"/>
</dbReference>
<dbReference type="PANTHER" id="PTHR22835:SF683">
    <property type="entry name" value="OS05G0506800 PROTEIN"/>
    <property type="match status" value="1"/>
</dbReference>
<organism evidence="2 3">
    <name type="scientific">Tanacetum coccineum</name>
    <dbReference type="NCBI Taxonomy" id="301880"/>
    <lineage>
        <taxon>Eukaryota</taxon>
        <taxon>Viridiplantae</taxon>
        <taxon>Streptophyta</taxon>
        <taxon>Embryophyta</taxon>
        <taxon>Tracheophyta</taxon>
        <taxon>Spermatophyta</taxon>
        <taxon>Magnoliopsida</taxon>
        <taxon>eudicotyledons</taxon>
        <taxon>Gunneridae</taxon>
        <taxon>Pentapetalae</taxon>
        <taxon>asterids</taxon>
        <taxon>campanulids</taxon>
        <taxon>Asterales</taxon>
        <taxon>Asteraceae</taxon>
        <taxon>Asteroideae</taxon>
        <taxon>Anthemideae</taxon>
        <taxon>Anthemidinae</taxon>
        <taxon>Tanacetum</taxon>
    </lineage>
</organism>
<accession>A0ABQ5EFU0</accession>
<comment type="caution">
    <text evidence="2">The sequence shown here is derived from an EMBL/GenBank/DDBJ whole genome shotgun (WGS) entry which is preliminary data.</text>
</comment>
<dbReference type="EMBL" id="BQNB010016257">
    <property type="protein sequence ID" value="GJT49672.1"/>
    <property type="molecule type" value="Genomic_DNA"/>
</dbReference>